<evidence type="ECO:0000256" key="3">
    <source>
        <dbReference type="ARBA" id="ARBA00022617"/>
    </source>
</evidence>
<dbReference type="Pfam" id="PF01011">
    <property type="entry name" value="PQQ"/>
    <property type="match status" value="2"/>
</dbReference>
<evidence type="ECO:0000256" key="2">
    <source>
        <dbReference type="ARBA" id="ARBA00008156"/>
    </source>
</evidence>
<dbReference type="InterPro" id="IPR018391">
    <property type="entry name" value="PQQ_b-propeller_rpt"/>
</dbReference>
<evidence type="ECO:0000256" key="7">
    <source>
        <dbReference type="ARBA" id="ARBA00023004"/>
    </source>
</evidence>
<dbReference type="PROSITE" id="PS51007">
    <property type="entry name" value="CYTC"/>
    <property type="match status" value="1"/>
</dbReference>
<evidence type="ECO:0000256" key="5">
    <source>
        <dbReference type="ARBA" id="ARBA00022729"/>
    </source>
</evidence>
<evidence type="ECO:0000313" key="12">
    <source>
        <dbReference type="Proteomes" id="UP000464577"/>
    </source>
</evidence>
<keyword evidence="9" id="KW-0472">Membrane</keyword>
<gene>
    <name evidence="11" type="ORF">GJR95_35870</name>
</gene>
<dbReference type="Gene3D" id="1.10.760.10">
    <property type="entry name" value="Cytochrome c-like domain"/>
    <property type="match status" value="1"/>
</dbReference>
<keyword evidence="5" id="KW-0732">Signal</keyword>
<evidence type="ECO:0000256" key="8">
    <source>
        <dbReference type="PROSITE-ProRule" id="PRU00433"/>
    </source>
</evidence>
<keyword evidence="7 8" id="KW-0408">Iron</keyword>
<dbReference type="PANTHER" id="PTHR32303:SF4">
    <property type="entry name" value="QUINOPROTEIN GLUCOSE DEHYDROGENASE"/>
    <property type="match status" value="1"/>
</dbReference>
<feature type="domain" description="Cytochrome c" evidence="10">
    <location>
        <begin position="510"/>
        <end position="599"/>
    </location>
</feature>
<evidence type="ECO:0000256" key="9">
    <source>
        <dbReference type="SAM" id="Phobius"/>
    </source>
</evidence>
<keyword evidence="4 8" id="KW-0479">Metal-binding</keyword>
<dbReference type="SUPFAM" id="SSF50998">
    <property type="entry name" value="Quinoprotein alcohol dehydrogenase-like"/>
    <property type="match status" value="1"/>
</dbReference>
<dbReference type="SMART" id="SM00564">
    <property type="entry name" value="PQQ"/>
    <property type="match status" value="5"/>
</dbReference>
<comment type="similarity">
    <text evidence="2">Belongs to the bacterial PQQ dehydrogenase family.</text>
</comment>
<dbReference type="SUPFAM" id="SSF46626">
    <property type="entry name" value="Cytochrome c"/>
    <property type="match status" value="1"/>
</dbReference>
<keyword evidence="9" id="KW-0812">Transmembrane</keyword>
<evidence type="ECO:0000256" key="4">
    <source>
        <dbReference type="ARBA" id="ARBA00022723"/>
    </source>
</evidence>
<sequence length="768" mass="84206">MKRIQLVRRRNKIFGIASLSIAAGILVGLVAFRDNRNVDKPYTDWTIYGGGSENIKYSALDQINTSNVKNLQVAWEYASGEASATNTTDMKTNPIIVNGVMYGLNPQLKLFALDAATGNVKWVYDPGSIPEKGKNSGRGPFGPSTKICRGVTYYNGGKNDQRILYTPGGGHMLYCINALTGKVIPTFGTNGHIDLHDELDMENAHDLHISNTSPGIIYKNLIIMGSRLAESAEAAPGHIRAFDVHTGKRKWIFHTIPHPGEPGYETWESPGAYKYVGGANAWGGFSLDEKRGLVFAGTGSATPDFYGGNRKGNNLYANSILALDAATGKLKWHYQTVHHDLWDWDHAAHPILVTVKKDNKPVDAVVQITKQGYIFMFNRETGEPIHPINEVPVPKSDLAGEWTSPTQPVPTFFKPFVRQRLTEDDLLKEGIPDSSYQDILKKFRSYKTDNMWNPPSLQGTIESPGWNGGAEWGGPTFDPTSGIMYINANESPWVMKMQEVKKGEMIAKQTNFEAGQMLYQQNCSGCHGKDRRAGETNKALSANPSLVGIAENSNLKPGQKYDETSFKSLISSGRNNMPPFGHLSAEQKTALASFILNLDKIKDQPFKDLNTKEEPAHFRTPYSFAGGPYGIGKFLTKEGFPAVKTPWGHLSAVDLNTGKELWKQPLGDYPEMKAKGIRSGSENFGGSVVTAGGLVFIAATRDEKFRAFDKKTGELLWEVKIPAAGIATPAIYQVNGKQFVVIACGGGGKQRTKSGDKYVAFALPTAQK</sequence>
<accession>A0A6P1W7T0</accession>
<dbReference type="GO" id="GO:0009055">
    <property type="term" value="F:electron transfer activity"/>
    <property type="evidence" value="ECO:0007669"/>
    <property type="project" value="InterPro"/>
</dbReference>
<dbReference type="GO" id="GO:0046872">
    <property type="term" value="F:metal ion binding"/>
    <property type="evidence" value="ECO:0007669"/>
    <property type="project" value="UniProtKB-KW"/>
</dbReference>
<dbReference type="PANTHER" id="PTHR32303">
    <property type="entry name" value="QUINOPROTEIN ALCOHOL DEHYDROGENASE (CYTOCHROME C)"/>
    <property type="match status" value="1"/>
</dbReference>
<dbReference type="GO" id="GO:0048038">
    <property type="term" value="F:quinone binding"/>
    <property type="evidence" value="ECO:0007669"/>
    <property type="project" value="InterPro"/>
</dbReference>
<name>A0A6P1W7T0_9BACT</name>
<dbReference type="InterPro" id="IPR011047">
    <property type="entry name" value="Quinoprotein_ADH-like_sf"/>
</dbReference>
<evidence type="ECO:0000259" key="10">
    <source>
        <dbReference type="PROSITE" id="PS51007"/>
    </source>
</evidence>
<comment type="cofactor">
    <cofactor evidence="1">
        <name>pyrroloquinoline quinone</name>
        <dbReference type="ChEBI" id="CHEBI:58442"/>
    </cofactor>
</comment>
<organism evidence="11 12">
    <name type="scientific">Spirosoma endbachense</name>
    <dbReference type="NCBI Taxonomy" id="2666025"/>
    <lineage>
        <taxon>Bacteria</taxon>
        <taxon>Pseudomonadati</taxon>
        <taxon>Bacteroidota</taxon>
        <taxon>Cytophagia</taxon>
        <taxon>Cytophagales</taxon>
        <taxon>Cytophagaceae</taxon>
        <taxon>Spirosoma</taxon>
    </lineage>
</organism>
<dbReference type="GO" id="GO:0020037">
    <property type="term" value="F:heme binding"/>
    <property type="evidence" value="ECO:0007669"/>
    <property type="project" value="InterPro"/>
</dbReference>
<dbReference type="InterPro" id="IPR002372">
    <property type="entry name" value="PQQ_rpt_dom"/>
</dbReference>
<keyword evidence="9" id="KW-1133">Transmembrane helix</keyword>
<dbReference type="RefSeq" id="WP_162390460.1">
    <property type="nucleotide sequence ID" value="NZ_CP045997.1"/>
</dbReference>
<keyword evidence="6" id="KW-0560">Oxidoreductase</keyword>
<dbReference type="InterPro" id="IPR009056">
    <property type="entry name" value="Cyt_c-like_dom"/>
</dbReference>
<dbReference type="EMBL" id="CP045997">
    <property type="protein sequence ID" value="QHW00070.1"/>
    <property type="molecule type" value="Genomic_DNA"/>
</dbReference>
<dbReference type="InterPro" id="IPR017511">
    <property type="entry name" value="PQQ_mDH"/>
</dbReference>
<dbReference type="KEGG" id="senf:GJR95_35870"/>
<dbReference type="InterPro" id="IPR036909">
    <property type="entry name" value="Cyt_c-like_dom_sf"/>
</dbReference>
<evidence type="ECO:0000256" key="1">
    <source>
        <dbReference type="ARBA" id="ARBA00001931"/>
    </source>
</evidence>
<dbReference type="AlphaFoldDB" id="A0A6P1W7T0"/>
<protein>
    <submittedName>
        <fullName evidence="11">PQQ-binding-like beta-propeller repeat protein</fullName>
    </submittedName>
</protein>
<keyword evidence="12" id="KW-1185">Reference proteome</keyword>
<evidence type="ECO:0000313" key="11">
    <source>
        <dbReference type="EMBL" id="QHW00070.1"/>
    </source>
</evidence>
<dbReference type="Gene3D" id="2.140.10.10">
    <property type="entry name" value="Quinoprotein alcohol dehydrogenase-like superfamily"/>
    <property type="match status" value="2"/>
</dbReference>
<evidence type="ECO:0000256" key="6">
    <source>
        <dbReference type="ARBA" id="ARBA00023002"/>
    </source>
</evidence>
<feature type="transmembrane region" description="Helical" evidence="9">
    <location>
        <begin position="12"/>
        <end position="32"/>
    </location>
</feature>
<dbReference type="GO" id="GO:0016614">
    <property type="term" value="F:oxidoreductase activity, acting on CH-OH group of donors"/>
    <property type="evidence" value="ECO:0007669"/>
    <property type="project" value="InterPro"/>
</dbReference>
<dbReference type="CDD" id="cd10280">
    <property type="entry name" value="PQQ_mGDH"/>
    <property type="match status" value="1"/>
</dbReference>
<reference evidence="11 12" key="1">
    <citation type="submission" date="2019-11" db="EMBL/GenBank/DDBJ databases">
        <title>Spirosoma endbachense sp. nov., isolated from a natural salt meadow.</title>
        <authorList>
            <person name="Rojas J."/>
            <person name="Ambika Manirajan B."/>
            <person name="Ratering S."/>
            <person name="Suarez C."/>
            <person name="Geissler-Plaum R."/>
            <person name="Schnell S."/>
        </authorList>
    </citation>
    <scope>NUCLEOTIDE SEQUENCE [LARGE SCALE GENOMIC DNA]</scope>
    <source>
        <strain evidence="11 12">I-24</strain>
    </source>
</reference>
<proteinExistence type="inferred from homology"/>
<dbReference type="GO" id="GO:0016020">
    <property type="term" value="C:membrane"/>
    <property type="evidence" value="ECO:0007669"/>
    <property type="project" value="InterPro"/>
</dbReference>
<keyword evidence="3 8" id="KW-0349">Heme</keyword>
<dbReference type="Proteomes" id="UP000464577">
    <property type="component" value="Chromosome"/>
</dbReference>